<dbReference type="InterPro" id="IPR050570">
    <property type="entry name" value="Cell_wall_metabolism_enzyme"/>
</dbReference>
<keyword evidence="8" id="KW-0812">Transmembrane</keyword>
<feature type="transmembrane region" description="Helical" evidence="8">
    <location>
        <begin position="36"/>
        <end position="55"/>
    </location>
</feature>
<evidence type="ECO:0000256" key="3">
    <source>
        <dbReference type="ARBA" id="ARBA00022723"/>
    </source>
</evidence>
<name>A0ABW5YAT9_9SPHI</name>
<evidence type="ECO:0000256" key="7">
    <source>
        <dbReference type="SAM" id="Coils"/>
    </source>
</evidence>
<gene>
    <name evidence="10" type="ORF">ACFS5N_08265</name>
</gene>
<proteinExistence type="predicted"/>
<evidence type="ECO:0000256" key="5">
    <source>
        <dbReference type="ARBA" id="ARBA00022833"/>
    </source>
</evidence>
<evidence type="ECO:0000256" key="6">
    <source>
        <dbReference type="ARBA" id="ARBA00023049"/>
    </source>
</evidence>
<evidence type="ECO:0000256" key="8">
    <source>
        <dbReference type="SAM" id="Phobius"/>
    </source>
</evidence>
<dbReference type="CDD" id="cd12797">
    <property type="entry name" value="M23_peptidase"/>
    <property type="match status" value="1"/>
</dbReference>
<evidence type="ECO:0000259" key="9">
    <source>
        <dbReference type="Pfam" id="PF01551"/>
    </source>
</evidence>
<keyword evidence="3" id="KW-0479">Metal-binding</keyword>
<dbReference type="GO" id="GO:0016787">
    <property type="term" value="F:hydrolase activity"/>
    <property type="evidence" value="ECO:0007669"/>
    <property type="project" value="UniProtKB-KW"/>
</dbReference>
<keyword evidence="8" id="KW-0472">Membrane</keyword>
<comment type="cofactor">
    <cofactor evidence="1">
        <name>Zn(2+)</name>
        <dbReference type="ChEBI" id="CHEBI:29105"/>
    </cofactor>
</comment>
<dbReference type="Proteomes" id="UP001597557">
    <property type="component" value="Unassembled WGS sequence"/>
</dbReference>
<evidence type="ECO:0000313" key="11">
    <source>
        <dbReference type="Proteomes" id="UP001597557"/>
    </source>
</evidence>
<evidence type="ECO:0000256" key="1">
    <source>
        <dbReference type="ARBA" id="ARBA00001947"/>
    </source>
</evidence>
<feature type="domain" description="M23ase beta-sheet core" evidence="9">
    <location>
        <begin position="186"/>
        <end position="280"/>
    </location>
</feature>
<reference evidence="11" key="1">
    <citation type="journal article" date="2019" name="Int. J. Syst. Evol. Microbiol.">
        <title>The Global Catalogue of Microorganisms (GCM) 10K type strain sequencing project: providing services to taxonomists for standard genome sequencing and annotation.</title>
        <authorList>
            <consortium name="The Broad Institute Genomics Platform"/>
            <consortium name="The Broad Institute Genome Sequencing Center for Infectious Disease"/>
            <person name="Wu L."/>
            <person name="Ma J."/>
        </authorList>
    </citation>
    <scope>NUCLEOTIDE SEQUENCE [LARGE SCALE GENOMIC DNA]</scope>
    <source>
        <strain evidence="11">KCTC 22437</strain>
    </source>
</reference>
<keyword evidence="7" id="KW-0175">Coiled coil</keyword>
<keyword evidence="8" id="KW-1133">Transmembrane helix</keyword>
<feature type="coiled-coil region" evidence="7">
    <location>
        <begin position="52"/>
        <end position="79"/>
    </location>
</feature>
<dbReference type="RefSeq" id="WP_377184160.1">
    <property type="nucleotide sequence ID" value="NZ_JBHUPD010000002.1"/>
</dbReference>
<keyword evidence="11" id="KW-1185">Reference proteome</keyword>
<dbReference type="InterPro" id="IPR011055">
    <property type="entry name" value="Dup_hybrid_motif"/>
</dbReference>
<dbReference type="Pfam" id="PF01551">
    <property type="entry name" value="Peptidase_M23"/>
    <property type="match status" value="1"/>
</dbReference>
<dbReference type="InterPro" id="IPR016047">
    <property type="entry name" value="M23ase_b-sheet_dom"/>
</dbReference>
<sequence>MKVKQKDVSTIVILNKNKQGTKTIQIRTRHLAHLKYYAIGLVGMIALLVGSIFLLRNNIQQQEQEKQLLLKQIVSLKGQIPVELQKQSEKLTAQTYIQAIESKLKNINDYLRKRGLRGFSTKAVGGDANAATGKLTDKEVYMAYNDYLTHVVNAVAFTPMGYPKISSMTSSFGFRSDPFNSEHAEFHPGIDFRGERGDAARVTANGRVVSTGWMGGYGNCVRVAHSNGYETLYGHLSRITCRVGQQVSVGDKIGEIGSTGRSTGNHLHYEVRKDGKPVNPVKFLTLNN</sequence>
<evidence type="ECO:0000256" key="4">
    <source>
        <dbReference type="ARBA" id="ARBA00022801"/>
    </source>
</evidence>
<comment type="caution">
    <text evidence="10">The sequence shown here is derived from an EMBL/GenBank/DDBJ whole genome shotgun (WGS) entry which is preliminary data.</text>
</comment>
<dbReference type="PANTHER" id="PTHR21666">
    <property type="entry name" value="PEPTIDASE-RELATED"/>
    <property type="match status" value="1"/>
</dbReference>
<keyword evidence="5" id="KW-0862">Zinc</keyword>
<evidence type="ECO:0000256" key="2">
    <source>
        <dbReference type="ARBA" id="ARBA00022670"/>
    </source>
</evidence>
<evidence type="ECO:0000313" key="10">
    <source>
        <dbReference type="EMBL" id="MFD2872457.1"/>
    </source>
</evidence>
<dbReference type="Gene3D" id="2.70.70.10">
    <property type="entry name" value="Glucose Permease (Domain IIA)"/>
    <property type="match status" value="1"/>
</dbReference>
<organism evidence="10 11">
    <name type="scientific">Mucilaginibacter ximonensis</name>
    <dbReference type="NCBI Taxonomy" id="538021"/>
    <lineage>
        <taxon>Bacteria</taxon>
        <taxon>Pseudomonadati</taxon>
        <taxon>Bacteroidota</taxon>
        <taxon>Sphingobacteriia</taxon>
        <taxon>Sphingobacteriales</taxon>
        <taxon>Sphingobacteriaceae</taxon>
        <taxon>Mucilaginibacter</taxon>
    </lineage>
</organism>
<dbReference type="SUPFAM" id="SSF51261">
    <property type="entry name" value="Duplicated hybrid motif"/>
    <property type="match status" value="1"/>
</dbReference>
<dbReference type="EC" id="3.4.24.-" evidence="10"/>
<dbReference type="PANTHER" id="PTHR21666:SF288">
    <property type="entry name" value="CELL DIVISION PROTEIN YTFB"/>
    <property type="match status" value="1"/>
</dbReference>
<keyword evidence="4 10" id="KW-0378">Hydrolase</keyword>
<protein>
    <submittedName>
        <fullName evidence="10">M23 family metallopeptidase</fullName>
        <ecNumber evidence="10">3.4.24.-</ecNumber>
    </submittedName>
</protein>
<accession>A0ABW5YAT9</accession>
<keyword evidence="6" id="KW-0482">Metalloprotease</keyword>
<dbReference type="EMBL" id="JBHUPD010000002">
    <property type="protein sequence ID" value="MFD2872457.1"/>
    <property type="molecule type" value="Genomic_DNA"/>
</dbReference>
<keyword evidence="2" id="KW-0645">Protease</keyword>